<evidence type="ECO:0000313" key="2">
    <source>
        <dbReference type="Proteomes" id="UP000236641"/>
    </source>
</evidence>
<dbReference type="AlphaFoldDB" id="A0A2K1E3E7"/>
<sequence>MIMNRITVFIITLVLFSCARNNKAPEIEPQKLETKEDFEIVLELKTSVEDDFKVLVNNIEVDEFQKKNIQIVEAIPPSTGFEKLKANFGNKNISNFILINLGKKEKEVEFNFITFKYGQKSIVVDANNFDEFMRYNKFVSFKKDNFTIETKKVDNKHNPVISAKRILINKLLQKEGN</sequence>
<name>A0A2K1E3E7_9FLAO</name>
<comment type="caution">
    <text evidence="1">The sequence shown here is derived from an EMBL/GenBank/DDBJ whole genome shotgun (WGS) entry which is preliminary data.</text>
</comment>
<evidence type="ECO:0008006" key="3">
    <source>
        <dbReference type="Google" id="ProtNLM"/>
    </source>
</evidence>
<accession>A0A2K1E3E7</accession>
<keyword evidence="2" id="KW-1185">Reference proteome</keyword>
<proteinExistence type="predicted"/>
<dbReference type="Proteomes" id="UP000236641">
    <property type="component" value="Unassembled WGS sequence"/>
</dbReference>
<gene>
    <name evidence="1" type="ORF">C1T31_01185</name>
</gene>
<evidence type="ECO:0000313" key="1">
    <source>
        <dbReference type="EMBL" id="PNQ74783.1"/>
    </source>
</evidence>
<protein>
    <recommendedName>
        <fullName evidence="3">Lipoprotein</fullName>
    </recommendedName>
</protein>
<dbReference type="PROSITE" id="PS51257">
    <property type="entry name" value="PROKAR_LIPOPROTEIN"/>
    <property type="match status" value="1"/>
</dbReference>
<organism evidence="1 2">
    <name type="scientific">Hanstruepera neustonica</name>
    <dbReference type="NCBI Taxonomy" id="1445657"/>
    <lineage>
        <taxon>Bacteria</taxon>
        <taxon>Pseudomonadati</taxon>
        <taxon>Bacteroidota</taxon>
        <taxon>Flavobacteriia</taxon>
        <taxon>Flavobacteriales</taxon>
        <taxon>Flavobacteriaceae</taxon>
        <taxon>Hanstruepera</taxon>
    </lineage>
</organism>
<dbReference type="EMBL" id="POWF01000001">
    <property type="protein sequence ID" value="PNQ74783.1"/>
    <property type="molecule type" value="Genomic_DNA"/>
</dbReference>
<reference evidence="1 2" key="1">
    <citation type="submission" date="2018-01" db="EMBL/GenBank/DDBJ databases">
        <title>The draft genome of Hanstruepera neustonica JCM19743.</title>
        <authorList>
            <person name="He R.-H."/>
            <person name="Du Z.-J."/>
        </authorList>
    </citation>
    <scope>NUCLEOTIDE SEQUENCE [LARGE SCALE GENOMIC DNA]</scope>
    <source>
        <strain evidence="1 2">JCM19743</strain>
    </source>
</reference>